<organism evidence="1 2">
    <name type="scientific">Lasiodiplodia mahajangana</name>
    <dbReference type="NCBI Taxonomy" id="1108764"/>
    <lineage>
        <taxon>Eukaryota</taxon>
        <taxon>Fungi</taxon>
        <taxon>Dikarya</taxon>
        <taxon>Ascomycota</taxon>
        <taxon>Pezizomycotina</taxon>
        <taxon>Dothideomycetes</taxon>
        <taxon>Dothideomycetes incertae sedis</taxon>
        <taxon>Botryosphaeriales</taxon>
        <taxon>Botryosphaeriaceae</taxon>
        <taxon>Lasiodiplodia</taxon>
    </lineage>
</organism>
<dbReference type="EMBL" id="JAPUUL010004477">
    <property type="protein sequence ID" value="KAJ8119267.1"/>
    <property type="molecule type" value="Genomic_DNA"/>
</dbReference>
<accession>A0ACC2IVX9</accession>
<reference evidence="1" key="1">
    <citation type="submission" date="2022-12" db="EMBL/GenBank/DDBJ databases">
        <title>Genome Sequence of Lasiodiplodia mahajangana.</title>
        <authorList>
            <person name="Buettner E."/>
        </authorList>
    </citation>
    <scope>NUCLEOTIDE SEQUENCE</scope>
    <source>
        <strain evidence="1">VT137</strain>
    </source>
</reference>
<sequence>MATMTSIQSQVKREGNIADSFVSLSGGDQPPLPQRFLDLKKSLVAGHEDKIIASWQRLLAQLKRENSILAREGSKVIPSLEFANLDADLERLRSEIKKRGVAVIRGVAPEKEARAYKSDIEEYVRQNPSTKGELYPA</sequence>
<keyword evidence="2" id="KW-1185">Reference proteome</keyword>
<comment type="caution">
    <text evidence="1">The sequence shown here is derived from an EMBL/GenBank/DDBJ whole genome shotgun (WGS) entry which is preliminary data.</text>
</comment>
<dbReference type="Proteomes" id="UP001153332">
    <property type="component" value="Unassembled WGS sequence"/>
</dbReference>
<protein>
    <submittedName>
        <fullName evidence="1">Uncharacterized protein</fullName>
    </submittedName>
</protein>
<gene>
    <name evidence="1" type="ORF">O1611_g10644</name>
</gene>
<name>A0ACC2IVX9_9PEZI</name>
<evidence type="ECO:0000313" key="1">
    <source>
        <dbReference type="EMBL" id="KAJ8119267.1"/>
    </source>
</evidence>
<evidence type="ECO:0000313" key="2">
    <source>
        <dbReference type="Proteomes" id="UP001153332"/>
    </source>
</evidence>
<proteinExistence type="predicted"/>